<gene>
    <name evidence="1" type="ORF">OESDEN_05161</name>
</gene>
<dbReference type="SUPFAM" id="SSF55797">
    <property type="entry name" value="PR-1-like"/>
    <property type="match status" value="1"/>
</dbReference>
<dbReference type="InterPro" id="IPR035940">
    <property type="entry name" value="CAP_sf"/>
</dbReference>
<proteinExistence type="predicted"/>
<name>A0A0B1THK8_OESDE</name>
<keyword evidence="2" id="KW-1185">Reference proteome</keyword>
<evidence type="ECO:0000313" key="1">
    <source>
        <dbReference type="EMBL" id="KHJ94900.1"/>
    </source>
</evidence>
<protein>
    <recommendedName>
        <fullName evidence="3">SCP domain-containing protein</fullName>
    </recommendedName>
</protein>
<sequence>MDEDHVNSIITFINNKRAAVARGEVENGPKNTTCKYLPPTNDMQNLSWSCSIEEETIAAMSPCGPTISKSVPEQHCDLFEKYVHRGTCDSVSTI</sequence>
<accession>A0A0B1THK8</accession>
<evidence type="ECO:0008006" key="3">
    <source>
        <dbReference type="Google" id="ProtNLM"/>
    </source>
</evidence>
<dbReference type="Gene3D" id="3.40.33.10">
    <property type="entry name" value="CAP"/>
    <property type="match status" value="1"/>
</dbReference>
<dbReference type="EMBL" id="KN550155">
    <property type="protein sequence ID" value="KHJ94900.1"/>
    <property type="molecule type" value="Genomic_DNA"/>
</dbReference>
<dbReference type="Proteomes" id="UP000053660">
    <property type="component" value="Unassembled WGS sequence"/>
</dbReference>
<evidence type="ECO:0000313" key="2">
    <source>
        <dbReference type="Proteomes" id="UP000053660"/>
    </source>
</evidence>
<organism evidence="1 2">
    <name type="scientific">Oesophagostomum dentatum</name>
    <name type="common">Nodular worm</name>
    <dbReference type="NCBI Taxonomy" id="61180"/>
    <lineage>
        <taxon>Eukaryota</taxon>
        <taxon>Metazoa</taxon>
        <taxon>Ecdysozoa</taxon>
        <taxon>Nematoda</taxon>
        <taxon>Chromadorea</taxon>
        <taxon>Rhabditida</taxon>
        <taxon>Rhabditina</taxon>
        <taxon>Rhabditomorpha</taxon>
        <taxon>Strongyloidea</taxon>
        <taxon>Strongylidae</taxon>
        <taxon>Oesophagostomum</taxon>
    </lineage>
</organism>
<reference evidence="1 2" key="1">
    <citation type="submission" date="2014-03" db="EMBL/GenBank/DDBJ databases">
        <title>Draft genome of the hookworm Oesophagostomum dentatum.</title>
        <authorList>
            <person name="Mitreva M."/>
        </authorList>
    </citation>
    <scope>NUCLEOTIDE SEQUENCE [LARGE SCALE GENOMIC DNA]</scope>
    <source>
        <strain evidence="1 2">OD-Hann</strain>
    </source>
</reference>
<dbReference type="AlphaFoldDB" id="A0A0B1THK8"/>